<dbReference type="KEGG" id="ful:C4N20_04315"/>
<dbReference type="Pfam" id="PF13399">
    <property type="entry name" value="LytR_C"/>
    <property type="match status" value="1"/>
</dbReference>
<dbReference type="EMBL" id="LS483487">
    <property type="protein sequence ID" value="SQJ12578.1"/>
    <property type="molecule type" value="Genomic_DNA"/>
</dbReference>
<dbReference type="RefSeq" id="WP_005980516.1">
    <property type="nucleotide sequence ID" value="NZ_BAABXY010000001.1"/>
</dbReference>
<dbReference type="AlphaFoldDB" id="A0AAX1TQI0"/>
<name>A0AAX1TQI0_9FUSO</name>
<keyword evidence="1" id="KW-1133">Transmembrane helix</keyword>
<feature type="domain" description="LytR/CpsA/Psr regulator C-terminal" evidence="2">
    <location>
        <begin position="158"/>
        <end position="241"/>
    </location>
</feature>
<evidence type="ECO:0000256" key="1">
    <source>
        <dbReference type="SAM" id="Phobius"/>
    </source>
</evidence>
<protein>
    <recommendedName>
        <fullName evidence="2">LytR/CpsA/Psr regulator C-terminal domain-containing protein</fullName>
    </recommendedName>
</protein>
<reference evidence="3 4" key="1">
    <citation type="submission" date="2018-06" db="EMBL/GenBank/DDBJ databases">
        <authorList>
            <consortium name="Pathogen Informatics"/>
            <person name="Doyle S."/>
        </authorList>
    </citation>
    <scope>NUCLEOTIDE SEQUENCE [LARGE SCALE GENOMIC DNA]</scope>
    <source>
        <strain evidence="3 4">NCTC12112</strain>
    </source>
</reference>
<accession>A0AAX1TQI0</accession>
<evidence type="ECO:0000259" key="2">
    <source>
        <dbReference type="Pfam" id="PF13399"/>
    </source>
</evidence>
<feature type="transmembrane region" description="Helical" evidence="1">
    <location>
        <begin position="10"/>
        <end position="29"/>
    </location>
</feature>
<sequence length="324" mass="36816">MNKGIGKLKLIIFVVGIIIALAVFLVINMNDGNRDLDKNSRYLIIGKSNLIAVYEDKLAVKIPYEINISKDETVEDLVKDKNKEEIMATINKILPEKVDNYKVIKFGDIKLNVKNAKNIPETNIGDKRYILTSSLYSMFDTLYTDTNRANEVNENIIVDILNANGRAGYARKTGEVLKKNLSMKYNAANYETFLEESYVIMNDISKEKTQEVLMQLDEKYFKIKDVPSIPTLANVVVVLGKEQNVDFTVEVVGNTGTADEMGKELKKLGYKNIKNVKNDSKVESSVIEYNSEDYFIAYKIAQKLDIKDMIEKDSLKNKIMIFAK</sequence>
<keyword evidence="1" id="KW-0812">Transmembrane</keyword>
<dbReference type="Proteomes" id="UP000249008">
    <property type="component" value="Chromosome 1"/>
</dbReference>
<gene>
    <name evidence="3" type="ORF">NCTC12112_02748</name>
</gene>
<evidence type="ECO:0000313" key="4">
    <source>
        <dbReference type="Proteomes" id="UP000249008"/>
    </source>
</evidence>
<proteinExistence type="predicted"/>
<keyword evidence="1" id="KW-0472">Membrane</keyword>
<dbReference type="InterPro" id="IPR027381">
    <property type="entry name" value="LytR/CpsA/Psr_C"/>
</dbReference>
<evidence type="ECO:0000313" key="3">
    <source>
        <dbReference type="EMBL" id="SQJ12578.1"/>
    </source>
</evidence>
<dbReference type="GeneID" id="78454021"/>
<organism evidence="3 4">
    <name type="scientific">Fusobacterium ulcerans</name>
    <dbReference type="NCBI Taxonomy" id="861"/>
    <lineage>
        <taxon>Bacteria</taxon>
        <taxon>Fusobacteriati</taxon>
        <taxon>Fusobacteriota</taxon>
        <taxon>Fusobacteriia</taxon>
        <taxon>Fusobacteriales</taxon>
        <taxon>Fusobacteriaceae</taxon>
        <taxon>Fusobacterium</taxon>
    </lineage>
</organism>